<proteinExistence type="predicted"/>
<feature type="transmembrane region" description="Helical" evidence="6">
    <location>
        <begin position="238"/>
        <end position="260"/>
    </location>
</feature>
<keyword evidence="8" id="KW-1185">Reference proteome</keyword>
<evidence type="ECO:0000256" key="6">
    <source>
        <dbReference type="SAM" id="Phobius"/>
    </source>
</evidence>
<dbReference type="GO" id="GO:0016020">
    <property type="term" value="C:membrane"/>
    <property type="evidence" value="ECO:0007669"/>
    <property type="project" value="UniProtKB-SubCell"/>
</dbReference>
<keyword evidence="4 6" id="KW-0472">Membrane</keyword>
<feature type="transmembrane region" description="Helical" evidence="6">
    <location>
        <begin position="151"/>
        <end position="176"/>
    </location>
</feature>
<keyword evidence="3 6" id="KW-1133">Transmembrane helix</keyword>
<feature type="transmembrane region" description="Helical" evidence="6">
    <location>
        <begin position="196"/>
        <end position="218"/>
    </location>
</feature>
<dbReference type="InterPro" id="IPR018499">
    <property type="entry name" value="Tetraspanin/Peripherin"/>
</dbReference>
<name>A0A8J2PF25_9HEXA</name>
<dbReference type="OrthoDB" id="438211at2759"/>
<evidence type="ECO:0000313" key="7">
    <source>
        <dbReference type="EMBL" id="CAG7734642.1"/>
    </source>
</evidence>
<evidence type="ECO:0000256" key="3">
    <source>
        <dbReference type="ARBA" id="ARBA00022989"/>
    </source>
</evidence>
<protein>
    <recommendedName>
        <fullName evidence="9">Tetraspanin</fullName>
    </recommendedName>
</protein>
<keyword evidence="2 6" id="KW-0812">Transmembrane</keyword>
<evidence type="ECO:0008006" key="9">
    <source>
        <dbReference type="Google" id="ProtNLM"/>
    </source>
</evidence>
<dbReference type="EMBL" id="CAJVCH010273627">
    <property type="protein sequence ID" value="CAG7734642.1"/>
    <property type="molecule type" value="Genomic_DNA"/>
</dbReference>
<reference evidence="7" key="1">
    <citation type="submission" date="2021-06" db="EMBL/GenBank/DDBJ databases">
        <authorList>
            <person name="Hodson N. C."/>
            <person name="Mongue J. A."/>
            <person name="Jaron S. K."/>
        </authorList>
    </citation>
    <scope>NUCLEOTIDE SEQUENCE</scope>
</reference>
<dbReference type="Proteomes" id="UP000708208">
    <property type="component" value="Unassembled WGS sequence"/>
</dbReference>
<comment type="caution">
    <text evidence="7">The sequence shown here is derived from an EMBL/GenBank/DDBJ whole genome shotgun (WGS) entry which is preliminary data.</text>
</comment>
<feature type="compositionally biased region" description="Basic and acidic residues" evidence="5">
    <location>
        <begin position="17"/>
        <end position="51"/>
    </location>
</feature>
<evidence type="ECO:0000256" key="2">
    <source>
        <dbReference type="ARBA" id="ARBA00022692"/>
    </source>
</evidence>
<dbReference type="AlphaFoldDB" id="A0A8J2PF25"/>
<evidence type="ECO:0000313" key="8">
    <source>
        <dbReference type="Proteomes" id="UP000708208"/>
    </source>
</evidence>
<feature type="transmembrane region" description="Helical" evidence="6">
    <location>
        <begin position="363"/>
        <end position="388"/>
    </location>
</feature>
<comment type="subcellular location">
    <subcellularLocation>
        <location evidence="1">Membrane</location>
        <topology evidence="1">Multi-pass membrane protein</topology>
    </subcellularLocation>
</comment>
<dbReference type="Pfam" id="PF00335">
    <property type="entry name" value="Tetraspanin"/>
    <property type="match status" value="1"/>
</dbReference>
<evidence type="ECO:0000256" key="1">
    <source>
        <dbReference type="ARBA" id="ARBA00004141"/>
    </source>
</evidence>
<sequence length="497" mass="57902">MTSKRITKNKITPDIPEENKANAEFKQDANPKNPRLSEDPAKNTENRRKSIDPNNVGEAVKGRRGTIPHDGNATEIAAAKMAEQIEKEKERQIRKGIMKKEKELQKKLAHHQHDKNKNASEEQLYVAPPAPQNKISVVKIISCGYRGYRRCLLVCGLILLLDLIVQVGLAYFIVIWPMGFGRLFERIKTGGVTLEIKLYFTISITVVLIVWLSLSGIFATTTRFCCWKNSTYWCIRGYYAYSVYLLIIPVFGFLSNILYIGRFDLEELEITMERHLNTYDAIDISKEFWDETQIYLECCGVDDDGWRDWKYRDKVQEDVDEWIVPESCCRKGLSKDDQIKCTNETTDELVWEGGCSTRLYNLYYIYTSLLVTTFAVTILFHVLSVYYATRIYEAVREAQDPTFKFHKGIYFLECCSCCRHCRPVEVVYFVHCLADFENPCFVTSKTVKPRIWTTLWPLQQLRKLNFRSYGLSWRKLNQKFLILKYNSNVPEVKPERV</sequence>
<evidence type="ECO:0000256" key="4">
    <source>
        <dbReference type="ARBA" id="ARBA00023136"/>
    </source>
</evidence>
<gene>
    <name evidence="7" type="ORF">AFUS01_LOCUS23020</name>
</gene>
<feature type="region of interest" description="Disordered" evidence="5">
    <location>
        <begin position="1"/>
        <end position="71"/>
    </location>
</feature>
<accession>A0A8J2PF25</accession>
<evidence type="ECO:0000256" key="5">
    <source>
        <dbReference type="SAM" id="MobiDB-lite"/>
    </source>
</evidence>
<organism evidence="7 8">
    <name type="scientific">Allacma fusca</name>
    <dbReference type="NCBI Taxonomy" id="39272"/>
    <lineage>
        <taxon>Eukaryota</taxon>
        <taxon>Metazoa</taxon>
        <taxon>Ecdysozoa</taxon>
        <taxon>Arthropoda</taxon>
        <taxon>Hexapoda</taxon>
        <taxon>Collembola</taxon>
        <taxon>Symphypleona</taxon>
        <taxon>Sminthuridae</taxon>
        <taxon>Allacma</taxon>
    </lineage>
</organism>